<sequence length="314" mass="35420">MTKNWLLLLWGAFLVGCSDAKPPKEDKINYPLLIEGTWKLLSAMTITGDDTTKTDYAGNVEGIKIIGKSHFSFFQHDLNQGKDSTAMFISGAGRYVLQGNHYTEFLEYCSGRNWENNKFDFTVDIKNDTLIQTGVERIASLGVDRVIVETYVLSNARNTPVPVMSDFNSDEVGWFKNSGNSVIKGSAKFKSKTGEIRFGKEFRIELMPVAAYTEERLNKIYGSKNTGYVYLEDGVPKFIPDPAGYHETIKTMCDENGEFEFTNLPKGEYYVIAFMIWDSETSEETTRKTGGGMMQRLALTDGESKVIEMSNFKR</sequence>
<dbReference type="Proteomes" id="UP000011135">
    <property type="component" value="Unassembled WGS sequence"/>
</dbReference>
<evidence type="ECO:0000313" key="1">
    <source>
        <dbReference type="EMBL" id="ELR73629.1"/>
    </source>
</evidence>
<gene>
    <name evidence="1" type="ORF">C900_02714</name>
</gene>
<evidence type="ECO:0000313" key="2">
    <source>
        <dbReference type="Proteomes" id="UP000011135"/>
    </source>
</evidence>
<evidence type="ECO:0008006" key="3">
    <source>
        <dbReference type="Google" id="ProtNLM"/>
    </source>
</evidence>
<accession>L8K131</accession>
<dbReference type="STRING" id="1237149.C900_02714"/>
<comment type="caution">
    <text evidence="1">The sequence shown here is derived from an EMBL/GenBank/DDBJ whole genome shotgun (WGS) entry which is preliminary data.</text>
</comment>
<dbReference type="SUPFAM" id="SSF117074">
    <property type="entry name" value="Hypothetical protein PA1324"/>
    <property type="match status" value="1"/>
</dbReference>
<keyword evidence="2" id="KW-1185">Reference proteome</keyword>
<dbReference type="PROSITE" id="PS51257">
    <property type="entry name" value="PROKAR_LIPOPROTEIN"/>
    <property type="match status" value="1"/>
</dbReference>
<dbReference type="RefSeq" id="WP_009577851.1">
    <property type="nucleotide sequence ID" value="NZ_AMZN01000004.1"/>
</dbReference>
<dbReference type="AlphaFoldDB" id="L8K131"/>
<proteinExistence type="predicted"/>
<dbReference type="EMBL" id="AMZN01000004">
    <property type="protein sequence ID" value="ELR73629.1"/>
    <property type="molecule type" value="Genomic_DNA"/>
</dbReference>
<name>L8K131_9BACT</name>
<organism evidence="1 2">
    <name type="scientific">Fulvivirga imtechensis AK7</name>
    <dbReference type="NCBI Taxonomy" id="1237149"/>
    <lineage>
        <taxon>Bacteria</taxon>
        <taxon>Pseudomonadati</taxon>
        <taxon>Bacteroidota</taxon>
        <taxon>Cytophagia</taxon>
        <taxon>Cytophagales</taxon>
        <taxon>Fulvivirgaceae</taxon>
        <taxon>Fulvivirga</taxon>
    </lineage>
</organism>
<protein>
    <recommendedName>
        <fullName evidence="3">Lipocalin-like domain-containing protein</fullName>
    </recommendedName>
</protein>
<dbReference type="eggNOG" id="ENOG5032JAR">
    <property type="taxonomic scope" value="Bacteria"/>
</dbReference>
<reference evidence="1 2" key="1">
    <citation type="submission" date="2012-12" db="EMBL/GenBank/DDBJ databases">
        <title>Genome assembly of Fulvivirga imtechensis AK7.</title>
        <authorList>
            <person name="Nupur N."/>
            <person name="Khatri I."/>
            <person name="Kumar R."/>
            <person name="Subramanian S."/>
            <person name="Pinnaka A."/>
        </authorList>
    </citation>
    <scope>NUCLEOTIDE SEQUENCE [LARGE SCALE GENOMIC DNA]</scope>
    <source>
        <strain evidence="1 2">AK7</strain>
    </source>
</reference>